<organism evidence="4 8">
    <name type="scientific">Rotaria magnacalcarata</name>
    <dbReference type="NCBI Taxonomy" id="392030"/>
    <lineage>
        <taxon>Eukaryota</taxon>
        <taxon>Metazoa</taxon>
        <taxon>Spiralia</taxon>
        <taxon>Gnathifera</taxon>
        <taxon>Rotifera</taxon>
        <taxon>Eurotatoria</taxon>
        <taxon>Bdelloidea</taxon>
        <taxon>Philodinida</taxon>
        <taxon>Philodinidae</taxon>
        <taxon>Rotaria</taxon>
    </lineage>
</organism>
<protein>
    <recommendedName>
        <fullName evidence="2">HAT C-terminal dimerisation domain-containing protein</fullName>
    </recommendedName>
</protein>
<proteinExistence type="predicted"/>
<comment type="caution">
    <text evidence="4">The sequence shown here is derived from an EMBL/GenBank/DDBJ whole genome shotgun (WGS) entry which is preliminary data.</text>
</comment>
<dbReference type="Pfam" id="PF05699">
    <property type="entry name" value="Dimer_Tnp_hAT"/>
    <property type="match status" value="1"/>
</dbReference>
<evidence type="ECO:0000259" key="2">
    <source>
        <dbReference type="Pfam" id="PF05699"/>
    </source>
</evidence>
<dbReference type="EMBL" id="CAJNRF010012888">
    <property type="protein sequence ID" value="CAF2145157.1"/>
    <property type="molecule type" value="Genomic_DNA"/>
</dbReference>
<accession>A0A816ZE12</accession>
<dbReference type="EMBL" id="CAJNRG010016748">
    <property type="protein sequence ID" value="CAF2208998.1"/>
    <property type="molecule type" value="Genomic_DNA"/>
</dbReference>
<dbReference type="SUPFAM" id="SSF53098">
    <property type="entry name" value="Ribonuclease H-like"/>
    <property type="match status" value="1"/>
</dbReference>
<dbReference type="EMBL" id="CAJOBG010006052">
    <property type="protein sequence ID" value="CAF4174241.1"/>
    <property type="molecule type" value="Genomic_DNA"/>
</dbReference>
<dbReference type="Proteomes" id="UP000663856">
    <property type="component" value="Unassembled WGS sequence"/>
</dbReference>
<dbReference type="Proteomes" id="UP000663866">
    <property type="component" value="Unassembled WGS sequence"/>
</dbReference>
<sequence length="186" mass="20809">MCPHPREHAIDLLKQEMLSRQEDAPVPCTSAVQNSSEMSSSISSTSHPSSSSSNSISKQITSTARKDLLMEIFDKKGSLTEKRVVEQELEKYLTSMTVLENEDDNDILSYWREHQQAFPLIASTARHILAIAASNTSHFATNNTENSNASNDESIKKFKPNDVVINHQNHNEDLACLTNDDEELSF</sequence>
<evidence type="ECO:0000313" key="8">
    <source>
        <dbReference type="Proteomes" id="UP000663887"/>
    </source>
</evidence>
<reference evidence="4" key="1">
    <citation type="submission" date="2021-02" db="EMBL/GenBank/DDBJ databases">
        <authorList>
            <person name="Nowell W R."/>
        </authorList>
    </citation>
    <scope>NUCLEOTIDE SEQUENCE</scope>
</reference>
<evidence type="ECO:0000313" key="3">
    <source>
        <dbReference type="EMBL" id="CAF2145157.1"/>
    </source>
</evidence>
<evidence type="ECO:0000313" key="5">
    <source>
        <dbReference type="EMBL" id="CAF4174241.1"/>
    </source>
</evidence>
<dbReference type="EMBL" id="CAJOBF010008215">
    <property type="protein sequence ID" value="CAF4250747.1"/>
    <property type="molecule type" value="Genomic_DNA"/>
</dbReference>
<feature type="domain" description="HAT C-terminal dimerisation" evidence="2">
    <location>
        <begin position="88"/>
        <end position="137"/>
    </location>
</feature>
<name>A0A816ZE12_9BILA</name>
<feature type="region of interest" description="Disordered" evidence="1">
    <location>
        <begin position="21"/>
        <end position="59"/>
    </location>
</feature>
<evidence type="ECO:0000256" key="1">
    <source>
        <dbReference type="SAM" id="MobiDB-lite"/>
    </source>
</evidence>
<keyword evidence="7" id="KW-1185">Reference proteome</keyword>
<evidence type="ECO:0000313" key="4">
    <source>
        <dbReference type="EMBL" id="CAF2208998.1"/>
    </source>
</evidence>
<dbReference type="InterPro" id="IPR008906">
    <property type="entry name" value="HATC_C_dom"/>
</dbReference>
<evidence type="ECO:0000313" key="6">
    <source>
        <dbReference type="EMBL" id="CAF4250747.1"/>
    </source>
</evidence>
<dbReference type="AlphaFoldDB" id="A0A816ZE12"/>
<gene>
    <name evidence="5" type="ORF">OVN521_LOCUS24887</name>
    <name evidence="6" type="ORF">UXM345_LOCUS30716</name>
    <name evidence="3" type="ORF">WKI299_LOCUS29112</name>
    <name evidence="4" type="ORF">XDN619_LOCUS33190</name>
</gene>
<evidence type="ECO:0000313" key="7">
    <source>
        <dbReference type="Proteomes" id="UP000663866"/>
    </source>
</evidence>
<feature type="compositionally biased region" description="Low complexity" evidence="1">
    <location>
        <begin position="35"/>
        <end position="59"/>
    </location>
</feature>
<dbReference type="GO" id="GO:0046983">
    <property type="term" value="F:protein dimerization activity"/>
    <property type="evidence" value="ECO:0007669"/>
    <property type="project" value="InterPro"/>
</dbReference>
<dbReference type="Proteomes" id="UP000663887">
    <property type="component" value="Unassembled WGS sequence"/>
</dbReference>
<dbReference type="InterPro" id="IPR012337">
    <property type="entry name" value="RNaseH-like_sf"/>
</dbReference>
<dbReference type="Proteomes" id="UP000663842">
    <property type="component" value="Unassembled WGS sequence"/>
</dbReference>